<dbReference type="WBParaSite" id="MCOS_0000697201-mRNA-1">
    <property type="protein sequence ID" value="MCOS_0000697201-mRNA-1"/>
    <property type="gene ID" value="MCOS_0000697201"/>
</dbReference>
<proteinExistence type="predicted"/>
<reference evidence="3" key="1">
    <citation type="submission" date="2017-02" db="UniProtKB">
        <authorList>
            <consortium name="WormBaseParasite"/>
        </authorList>
    </citation>
    <scope>IDENTIFICATION</scope>
</reference>
<evidence type="ECO:0000313" key="2">
    <source>
        <dbReference type="Proteomes" id="UP000267029"/>
    </source>
</evidence>
<dbReference type="Proteomes" id="UP000267029">
    <property type="component" value="Unassembled WGS sequence"/>
</dbReference>
<gene>
    <name evidence="1" type="ORF">MCOS_LOCUS6973</name>
</gene>
<dbReference type="AlphaFoldDB" id="A0A0R3UHW9"/>
<evidence type="ECO:0000313" key="3">
    <source>
        <dbReference type="WBParaSite" id="MCOS_0000697201-mRNA-1"/>
    </source>
</evidence>
<reference evidence="1 2" key="2">
    <citation type="submission" date="2018-10" db="EMBL/GenBank/DDBJ databases">
        <authorList>
            <consortium name="Pathogen Informatics"/>
        </authorList>
    </citation>
    <scope>NUCLEOTIDE SEQUENCE [LARGE SCALE GENOMIC DNA]</scope>
</reference>
<sequence>MMTIIARRQRSALVGGRTSVGFSSPQTAEWVSKYLGRWSLSPPPPVFASLQAPTPHPPVQDWPPTWVRPPRVGVNPPRVPSRGFAI</sequence>
<name>A0A0R3UHW9_MESCO</name>
<evidence type="ECO:0000313" key="1">
    <source>
        <dbReference type="EMBL" id="VDD80970.1"/>
    </source>
</evidence>
<dbReference type="EMBL" id="UXSR01005312">
    <property type="protein sequence ID" value="VDD80970.1"/>
    <property type="molecule type" value="Genomic_DNA"/>
</dbReference>
<organism evidence="3">
    <name type="scientific">Mesocestoides corti</name>
    <name type="common">Flatworm</name>
    <dbReference type="NCBI Taxonomy" id="53468"/>
    <lineage>
        <taxon>Eukaryota</taxon>
        <taxon>Metazoa</taxon>
        <taxon>Spiralia</taxon>
        <taxon>Lophotrochozoa</taxon>
        <taxon>Platyhelminthes</taxon>
        <taxon>Cestoda</taxon>
        <taxon>Eucestoda</taxon>
        <taxon>Cyclophyllidea</taxon>
        <taxon>Mesocestoididae</taxon>
        <taxon>Mesocestoides</taxon>
    </lineage>
</organism>
<accession>A0A0R3UHW9</accession>
<keyword evidence="2" id="KW-1185">Reference proteome</keyword>
<protein>
    <submittedName>
        <fullName evidence="1 3">Uncharacterized protein</fullName>
    </submittedName>
</protein>